<organism evidence="1 2">
    <name type="scientific">Erwinia phage PhiEaH1</name>
    <dbReference type="NCBI Taxonomy" id="1401669"/>
    <lineage>
        <taxon>Viruses</taxon>
        <taxon>Duplodnaviria</taxon>
        <taxon>Heunggongvirae</taxon>
        <taxon>Uroviricota</taxon>
        <taxon>Caudoviricetes</taxon>
        <taxon>Chimalliviridae</taxon>
        <taxon>Iapetusvirus</taxon>
        <taxon>Iapetusvirus EaH1</taxon>
    </lineage>
</organism>
<dbReference type="OrthoDB" id="12161at10239"/>
<dbReference type="GeneID" id="18500901"/>
<dbReference type="RefSeq" id="YP_009010255.1">
    <property type="nucleotide sequence ID" value="NC_023610.1"/>
</dbReference>
<name>W8D096_9CAUD</name>
<evidence type="ECO:0008006" key="3">
    <source>
        <dbReference type="Google" id="ProtNLM"/>
    </source>
</evidence>
<dbReference type="Gene3D" id="3.30.420.10">
    <property type="entry name" value="Ribonuclease H-like superfamily/Ribonuclease H"/>
    <property type="match status" value="1"/>
</dbReference>
<proteinExistence type="predicted"/>
<protein>
    <recommendedName>
        <fullName evidence="3">Holliday junction resolvase</fullName>
    </recommendedName>
</protein>
<reference evidence="1 2" key="1">
    <citation type="journal article" date="2014" name="FEMS Microbiol. Lett.">
        <title>The genome of the Erwinia amylovora phage PhiEaH1 reveals greater diversity and broadens the applicability of phages for the treatment of fire blight.</title>
        <authorList>
            <person name="Meczker K."/>
            <person name="Domotor D."/>
            <person name="Vass J."/>
            <person name="Rakhely G."/>
            <person name="Schneider G."/>
            <person name="Kovacs T."/>
        </authorList>
    </citation>
    <scope>NUCLEOTIDE SEQUENCE [LARGE SCALE GENOMIC DNA]</scope>
</reference>
<dbReference type="EMBL" id="KF623294">
    <property type="protein sequence ID" value="AGX01924.1"/>
    <property type="molecule type" value="Genomic_DNA"/>
</dbReference>
<dbReference type="Proteomes" id="UP000204235">
    <property type="component" value="Segment"/>
</dbReference>
<dbReference type="GO" id="GO:0003676">
    <property type="term" value="F:nucleic acid binding"/>
    <property type="evidence" value="ECO:0007669"/>
    <property type="project" value="InterPro"/>
</dbReference>
<sequence length="192" mass="21733">MFRRLPVDGNILRVVGIDPGSQSLGFSYFEHNIETNDPRLKFARTFHAESVMKSNPRFDIFGVRGKRLRLCGEFITRQLTELNPHIVCCEDAYLGRFPAAFRSLVEGVVCIQNAVYAWNEETRLWLVDPPTAKIAVGAPGRGGGKDAVRDALLKNKDFAFEVEVDLLDEHSVDSVAIGWWGLKRWIEENQPE</sequence>
<evidence type="ECO:0000313" key="1">
    <source>
        <dbReference type="EMBL" id="AGX01924.1"/>
    </source>
</evidence>
<keyword evidence="2" id="KW-1185">Reference proteome</keyword>
<evidence type="ECO:0000313" key="2">
    <source>
        <dbReference type="Proteomes" id="UP000204235"/>
    </source>
</evidence>
<accession>W8D096</accession>
<dbReference type="KEGG" id="vg:18500901"/>
<dbReference type="InterPro" id="IPR036397">
    <property type="entry name" value="RNaseH_sf"/>
</dbReference>